<dbReference type="Gene3D" id="1.10.287.950">
    <property type="entry name" value="Methyl-accepting chemotaxis protein"/>
    <property type="match status" value="1"/>
</dbReference>
<keyword evidence="1" id="KW-1245">Viral tail assembly</keyword>
<accession>A0A218KCA6</accession>
<dbReference type="CDD" id="cd22265">
    <property type="entry name" value="UDM1_RNF168"/>
    <property type="match status" value="1"/>
</dbReference>
<evidence type="ECO:0000259" key="4">
    <source>
        <dbReference type="Pfam" id="PF10145"/>
    </source>
</evidence>
<proteinExistence type="predicted"/>
<protein>
    <submittedName>
        <fullName evidence="5">Putative tail tape measure protein</fullName>
    </submittedName>
</protein>
<feature type="compositionally biased region" description="Polar residues" evidence="3">
    <location>
        <begin position="1701"/>
        <end position="1710"/>
    </location>
</feature>
<keyword evidence="2" id="KW-0175">Coiled coil</keyword>
<gene>
    <name evidence="5" type="ORF">PBC2_208</name>
</gene>
<name>A0A218KCA6_9CAUD</name>
<keyword evidence="1" id="KW-1188">Viral release from host cell</keyword>
<dbReference type="InterPro" id="IPR010090">
    <property type="entry name" value="Phage_tape_meas"/>
</dbReference>
<dbReference type="Proteomes" id="UP000223102">
    <property type="component" value="Segment"/>
</dbReference>
<dbReference type="EMBL" id="KT070867">
    <property type="protein sequence ID" value="AKQ08523.1"/>
    <property type="molecule type" value="Genomic_DNA"/>
</dbReference>
<evidence type="ECO:0000313" key="6">
    <source>
        <dbReference type="Proteomes" id="UP000223102"/>
    </source>
</evidence>
<reference evidence="5 6" key="1">
    <citation type="submission" date="2015-06" db="EMBL/GenBank/DDBJ databases">
        <title>Complete genome sequence of Bacillus cereus phage PBC2.</title>
        <authorList>
            <person name="Kong M."/>
            <person name="Ryu S."/>
        </authorList>
    </citation>
    <scope>NUCLEOTIDE SEQUENCE [LARGE SCALE GENOMIC DNA]</scope>
</reference>
<feature type="coiled-coil region" evidence="2">
    <location>
        <begin position="441"/>
        <end position="513"/>
    </location>
</feature>
<sequence length="2304" mass="247455">MAGNNDLNMILKAQVVKLKVELDAKGSKLPAQVNAISKMLANNPVKLKVKLEAKASELKAQLGAINTLVNGGKFKPIKLGVELDLKGTATKMNKQMKEMYDSFNAMNKKYAEQSKKAQEQVNKATAKQQQAQGNVKVSAPVGNFNNIKQYLKQMEEAERILRSKFKDGGTFKTTQFKDAEGNLRSFVGELQRANGVIEKVRYNWNAQSGKFQLVDRQTISDTQKSLAQAEASLKRVKDAINSLKNTDGKIALLSQFDNLKNMGGDLTKNMVKGLQDAVKAEQALQRETAQTNKLKAQQAKILSDIGKARAKDVNNPQLKGFENMAKNGVGADGKTVSDLSAHYKQLARDVQAYTDSVKRSQAELKTNNEITKQQMQLQRELRKLQAQAPKENANGQLKLKFINETIAMNEQIKKLGDVQKQYEALARVRDRIGQAKSDAWMDTERAKAERLMKSLESVKRQMETRGMNISGVTEFQNYAKNVNASATEIERALAKYQRMLNDKKEQIRATERNLRLGENITDKYGGKDKVKQMNEQLFKSGGVDAQTIANLQRYISAVEGAKVASISFGRDGVDAMGNKVKNMSVTMAGTGEHVRRLGLSFTQGANVIRQSSDEMVRNVNRNLSAFEKLKGMMSSAPMWMLSQAMMTAPIQGLQAMTREILEVDKAMTNIRRVADASLNTDIMFGNAVGLSKELGNNIHDILSGMEEFSRTFGDFNERQLTAITKTATLMSNVSDLKVQDAQASLVGTMNAFNISAEDSVSIVDKLNQVDNDYAISTQQLATGLQKSASTAKTYGVTLEENIGHTTAIGAVTMESGQQIGNALKTIYSRVTGLKASESTLKAVGVEMYEMGENGKELRDVGDILNDLGGKWGSLTNQQQQNTAVTLAGRNHLTKFLALMNNYDTAIKATVTAWQSQGSAMRENEKYLQSMEAKINQTKNSFTTMSVAFGKAFVSDGIVAVAQGLGVVLNLITQIASNHGGLALVFGTIGMIMTQMGKFSGIQGAVTGFFSKFTEGFRGVQRESNSTVVAMDRFRNGAQNAGNGLRVVQQQGQQTATVMERIRGGFTNATGGMSGMATAFRTAGTAVLGFGKAFTMSLLSMGAFGVAIGAIGWAIEKVVGHFQKLKAEQEAVERATNKMVDGYRKNINTVDGLIQKYETMNQAFKNGTIEIGTKQYDEFLIVQSQLADILPTTVERIDANGQAWLKNSDEVRKALEMSKQLSEAKAKEMDNMRSENIEKQTKAIQKMVEEEEKLAQKRKEAEEYRKKATWYESRDEREANYKKMILDLGVKERQLNIEKAEGYQKINAELTKYARAGLEASGAMQKLGDGAQKAVDNFMKVNTDKLAKDIKSGAVEGAEAISKAMDNIVKGGVGVGEIFAKEFDRMSQGIDTSTNKGKTKVEELKKAISQVGQAIPERFMSLENFNGDIDKMQSKLKEFIELGVKIQKDGGQGFDGYVKSAEKLGLKTEEAKGFVMNLGKASENAELRAKSAAEAQNGYADAVGNSADGTNASADALAKQADAQSKANAQTIEAIDLQEKLYGYKNEEVSAIKGHLEGLKMSKMLYGENAKNTQQYGQSVTELSNRLGVSRGEIEQNIDKYILIADAVGQFKTKIDESGNVVEDFGNMTEKQKGLFNEWRKSMQESGQATDVFTGKLDEGKYKYDEFGNRVVDNANKVDQAGDKVNQAGDKAKEGGDKVNQAGDSVQQGTEKVANSETNLQAFMETLGKLGEKSGQTGQQVLEGLQKINIADFSQIQAKSSELGISMDKVVEYAKIAGSITPEEMAKIGNSSQFLQMLDDKMKGLSFNEATQKSGETATKIESDMQRVGNAGAPLSLLETKMKNLGFDEAQAKSGETASTISNNMSIVGNSGGSLGVLTGKLDEAKGKMDETKTNVETNVSGINTSMSTLGQGFDTNNRWKTGAQLFNEAVQGMSKQAGTSAQEIQGHVTTIGNAGNALDQYKIAVDNVKGSLSGLAQEVTGTATGLSQFGMAFAGAGQAMSGFQQSMSAVRGEMSNVISQAGGTASSLESVGTAMGNAGASASSFTVAMGGVSISASLASQSMALMGMAGATASSGLAQASQASQASAQASNNNAQAKNNEANASQNSATASFNVANAKNTEAQAIMSAINATQSMAMAYSTMASAGSSAISSLISAIMSYLQAVMTMASMTASATSAIRSAFMGMSGAVTSSTGAMISAHNSQASALNKVKDSANQAKSAVQGLNSTISGAMSNLSSYIAKANEASNVRVAPPSLPPLPTGASWNMSTINNIAGNGEVAGAVGEMSSYQALSVLLVQVLVNLA</sequence>
<feature type="domain" description="Phage tail tape measure protein" evidence="4">
    <location>
        <begin position="691"/>
        <end position="888"/>
    </location>
</feature>
<feature type="coiled-coil region" evidence="2">
    <location>
        <begin position="343"/>
        <end position="394"/>
    </location>
</feature>
<evidence type="ECO:0000256" key="1">
    <source>
        <dbReference type="ARBA" id="ARBA00022465"/>
    </source>
</evidence>
<dbReference type="Pfam" id="PF10145">
    <property type="entry name" value="PhageMin_Tail"/>
    <property type="match status" value="1"/>
</dbReference>
<feature type="region of interest" description="Disordered" evidence="3">
    <location>
        <begin position="2084"/>
        <end position="2106"/>
    </location>
</feature>
<evidence type="ECO:0000256" key="3">
    <source>
        <dbReference type="SAM" id="MobiDB-lite"/>
    </source>
</evidence>
<keyword evidence="6" id="KW-1185">Reference proteome</keyword>
<feature type="coiled-coil region" evidence="2">
    <location>
        <begin position="107"/>
        <end position="167"/>
    </location>
</feature>
<evidence type="ECO:0000256" key="2">
    <source>
        <dbReference type="SAM" id="Coils"/>
    </source>
</evidence>
<feature type="coiled-coil region" evidence="2">
    <location>
        <begin position="1233"/>
        <end position="1273"/>
    </location>
</feature>
<feature type="coiled-coil region" evidence="2">
    <location>
        <begin position="219"/>
        <end position="246"/>
    </location>
</feature>
<evidence type="ECO:0000313" key="5">
    <source>
        <dbReference type="EMBL" id="AKQ08523.1"/>
    </source>
</evidence>
<feature type="region of interest" description="Disordered" evidence="3">
    <location>
        <begin position="1686"/>
        <end position="1710"/>
    </location>
</feature>
<dbReference type="GO" id="GO:0098003">
    <property type="term" value="P:viral tail assembly"/>
    <property type="evidence" value="ECO:0007669"/>
    <property type="project" value="UniProtKB-KW"/>
</dbReference>
<organism evidence="5 6">
    <name type="scientific">Bacillus phage PBC2</name>
    <dbReference type="NCBI Taxonomy" id="1675029"/>
    <lineage>
        <taxon>Viruses</taxon>
        <taxon>Duplodnaviria</taxon>
        <taxon>Heunggongvirae</taxon>
        <taxon>Uroviricota</taxon>
        <taxon>Caudoviricetes</taxon>
        <taxon>Andregratiavirinae</taxon>
        <taxon>Haetaevirus</taxon>
        <taxon>Haetaevirus PBC2</taxon>
    </lineage>
</organism>
<dbReference type="NCBIfam" id="TIGR01760">
    <property type="entry name" value="tape_meas_TP901"/>
    <property type="match status" value="1"/>
</dbReference>